<dbReference type="AlphaFoldDB" id="A0A9P6WML7"/>
<dbReference type="Pfam" id="PF04082">
    <property type="entry name" value="Fungal_trans"/>
    <property type="match status" value="1"/>
</dbReference>
<dbReference type="Pfam" id="PF00172">
    <property type="entry name" value="Zn_clus"/>
    <property type="match status" value="1"/>
</dbReference>
<feature type="region of interest" description="Disordered" evidence="7">
    <location>
        <begin position="145"/>
        <end position="222"/>
    </location>
</feature>
<dbReference type="CDD" id="cd12148">
    <property type="entry name" value="fungal_TF_MHR"/>
    <property type="match status" value="1"/>
</dbReference>
<feature type="region of interest" description="Disordered" evidence="7">
    <location>
        <begin position="735"/>
        <end position="795"/>
    </location>
</feature>
<organism evidence="9 10">
    <name type="scientific">Pichia californica</name>
    <dbReference type="NCBI Taxonomy" id="460514"/>
    <lineage>
        <taxon>Eukaryota</taxon>
        <taxon>Fungi</taxon>
        <taxon>Dikarya</taxon>
        <taxon>Ascomycota</taxon>
        <taxon>Saccharomycotina</taxon>
        <taxon>Pichiomycetes</taxon>
        <taxon>Pichiales</taxon>
        <taxon>Pichiaceae</taxon>
        <taxon>Pichia</taxon>
    </lineage>
</organism>
<reference evidence="9" key="1">
    <citation type="submission" date="2020-11" db="EMBL/GenBank/DDBJ databases">
        <title>Kefir isolates.</title>
        <authorList>
            <person name="Marcisauskas S."/>
            <person name="Kim Y."/>
            <person name="Blasche S."/>
        </authorList>
    </citation>
    <scope>NUCLEOTIDE SEQUENCE</scope>
    <source>
        <strain evidence="9">Olga-1</strain>
    </source>
</reference>
<evidence type="ECO:0000256" key="6">
    <source>
        <dbReference type="ARBA" id="ARBA00023242"/>
    </source>
</evidence>
<dbReference type="InterPro" id="IPR001138">
    <property type="entry name" value="Zn2Cys6_DnaBD"/>
</dbReference>
<accession>A0A9P6WML7</accession>
<dbReference type="EMBL" id="PUHW01000055">
    <property type="protein sequence ID" value="KAG0689901.1"/>
    <property type="molecule type" value="Genomic_DNA"/>
</dbReference>
<dbReference type="Gene3D" id="4.10.240.10">
    <property type="entry name" value="Zn(2)-C6 fungal-type DNA-binding domain"/>
    <property type="match status" value="1"/>
</dbReference>
<feature type="region of interest" description="Disordered" evidence="7">
    <location>
        <begin position="1156"/>
        <end position="1231"/>
    </location>
</feature>
<keyword evidence="5" id="KW-0804">Transcription</keyword>
<feature type="region of interest" description="Disordered" evidence="7">
    <location>
        <begin position="1"/>
        <end position="90"/>
    </location>
</feature>
<dbReference type="PROSITE" id="PS00463">
    <property type="entry name" value="ZN2_CY6_FUNGAL_1"/>
    <property type="match status" value="1"/>
</dbReference>
<keyword evidence="9" id="KW-0489">Methyltransferase</keyword>
<feature type="compositionally biased region" description="Acidic residues" evidence="7">
    <location>
        <begin position="64"/>
        <end position="83"/>
    </location>
</feature>
<feature type="compositionally biased region" description="Polar residues" evidence="7">
    <location>
        <begin position="1167"/>
        <end position="1209"/>
    </location>
</feature>
<feature type="compositionally biased region" description="Acidic residues" evidence="7">
    <location>
        <begin position="737"/>
        <end position="756"/>
    </location>
</feature>
<dbReference type="InterPro" id="IPR036864">
    <property type="entry name" value="Zn2-C6_fun-type_DNA-bd_sf"/>
</dbReference>
<feature type="compositionally biased region" description="Polar residues" evidence="7">
    <location>
        <begin position="1"/>
        <end position="14"/>
    </location>
</feature>
<evidence type="ECO:0000256" key="2">
    <source>
        <dbReference type="ARBA" id="ARBA00022833"/>
    </source>
</evidence>
<keyword evidence="10" id="KW-1185">Reference proteome</keyword>
<feature type="compositionally biased region" description="Polar residues" evidence="7">
    <location>
        <begin position="966"/>
        <end position="988"/>
    </location>
</feature>
<protein>
    <submittedName>
        <fullName evidence="9">Set1/Ash2 histone methyltransferase complex subunit ASH2</fullName>
    </submittedName>
</protein>
<feature type="compositionally biased region" description="Low complexity" evidence="7">
    <location>
        <begin position="758"/>
        <end position="775"/>
    </location>
</feature>
<evidence type="ECO:0000313" key="10">
    <source>
        <dbReference type="Proteomes" id="UP000697127"/>
    </source>
</evidence>
<dbReference type="GO" id="GO:0000981">
    <property type="term" value="F:DNA-binding transcription factor activity, RNA polymerase II-specific"/>
    <property type="evidence" value="ECO:0007669"/>
    <property type="project" value="InterPro"/>
</dbReference>
<feature type="region of interest" description="Disordered" evidence="7">
    <location>
        <begin position="966"/>
        <end position="1010"/>
    </location>
</feature>
<dbReference type="SMART" id="SM00066">
    <property type="entry name" value="GAL4"/>
    <property type="match status" value="1"/>
</dbReference>
<feature type="domain" description="Zn(2)-C6 fungal-type" evidence="8">
    <location>
        <begin position="102"/>
        <end position="136"/>
    </location>
</feature>
<keyword evidence="1" id="KW-0479">Metal-binding</keyword>
<dbReference type="SMART" id="SM00906">
    <property type="entry name" value="Fungal_trans"/>
    <property type="match status" value="1"/>
</dbReference>
<dbReference type="PANTHER" id="PTHR47171:SF3">
    <property type="entry name" value="FARA-RELATED"/>
    <property type="match status" value="1"/>
</dbReference>
<dbReference type="SUPFAM" id="SSF57701">
    <property type="entry name" value="Zn2/Cys6 DNA-binding domain"/>
    <property type="match status" value="1"/>
</dbReference>
<feature type="compositionally biased region" description="Low complexity" evidence="7">
    <location>
        <begin position="155"/>
        <end position="166"/>
    </location>
</feature>
<feature type="compositionally biased region" description="Low complexity" evidence="7">
    <location>
        <begin position="1214"/>
        <end position="1225"/>
    </location>
</feature>
<keyword evidence="9" id="KW-0808">Transferase</keyword>
<dbReference type="PANTHER" id="PTHR47171">
    <property type="entry name" value="FARA-RELATED"/>
    <property type="match status" value="1"/>
</dbReference>
<evidence type="ECO:0000256" key="4">
    <source>
        <dbReference type="ARBA" id="ARBA00023125"/>
    </source>
</evidence>
<dbReference type="Proteomes" id="UP000697127">
    <property type="component" value="Unassembled WGS sequence"/>
</dbReference>
<dbReference type="InterPro" id="IPR052073">
    <property type="entry name" value="Amide_Lactam_Regulators"/>
</dbReference>
<sequence>MAFNQNEYNKLTETNVNNSNNNNNNIKDNKNSLVSNFNEQTLNNNDHNDSNDNENNENNYNDNDNNDNENDDNDNDETNDENDDNQKLSFLIQRKRSRSTKACILCHNRKVKCDVATKGANGRCTNCLLSGSDCIIYVRKKRSANKKRLTPSILSSSTSSSSSIKNKVTKSKIVKNEHSNSNLNSNSNSNSKINTNSNQSDNSDNDSNDRESQQVKIKPNDVSILSSNMNDLDSFKENIPSSNIPNFSSNFLKPSAQDQYPHLSAIKLDPNVVLKENMYDLMKTEFGINDNTNYFMKEILNSALNKITESYKRTYSLDQIEYKILEDMGCLTLPDEKTCWECIDNFFEFINPQLPIIDKTNFYETYSDLRNPPSLLLLYSVLFVGAWHANSESENPEEQFESVRIAQLFFKRARFLYEYSIECEPIALIQSLFCFSFNNETMSNIAKNDYYWIHIAICVAYEYGFHLKPSKNLPPYKKKMQKRLWWLLYYKDRITAFGYARPSAININDCDQDILTLDDLSNCGMTHLEKVYLLNLIKFSKLLDKIGSIQHEITKLFVSNRPVIHLMKKCDLIMIKFLQNLPKELKFKFNDKSTHSFLALMTLSQYYTLLIVIHRANILRHSADVYPSWAITFQAVQMIKLLSDCLVAKNLIKKVALLSHNTLTTPAIIMLYHLLNEDKKISKIANDFFLRILGIWRATYRKFPVCYPMICIFGYIYNSEEHLKQIVKSVAPNYNDYDADDDDDDNNNNDDADDDNNNIRNNNSRNNNKNSNVDPNNDKKKVDNNNTNDDLETNKTTLKLPDLSFIANSEFKIPSIPDPLNLKSDKNINKFEDLGINFDKLFSESVFANGETLVPKLDLESISQNSKINSSSKNKSNLEKEMKIEVKKEHGDKPEHDNTNIHAVSESPTISVSNASVATQNFSIDYNGLGNNSHNQQGNSFISDNFDGLIFPNALMSYKNLEFHKQQQQHQYNSETPQMAHDNSQIPLPQQHQQQQQQGQEQQLQHHSHQYNHQHNYPYQQSQADVPVSLWMMKTTWKPKFNIGEDGENEDISKGKQYDDQKKRINGEYNDNDLIGKAENFYGDVYQIMGSTFNEVRQDNNSEGGSVVNSNQYSTQWDNNYNEIEKYQLPSFDKFSHVTSSGSDIDTLHKYRYTSKSDGSLTRPMMSVNSQNDIHSSSYTQNTQYSDNSLTYSTDSITANAKPADSTTADAKPTDSTTISDLSSTNATATK</sequence>
<comment type="caution">
    <text evidence="9">The sequence shown here is derived from an EMBL/GenBank/DDBJ whole genome shotgun (WGS) entry which is preliminary data.</text>
</comment>
<dbReference type="GO" id="GO:0008270">
    <property type="term" value="F:zinc ion binding"/>
    <property type="evidence" value="ECO:0007669"/>
    <property type="project" value="InterPro"/>
</dbReference>
<gene>
    <name evidence="9" type="primary">ASH2L_5</name>
    <name evidence="9" type="ORF">C6P40_004249</name>
</gene>
<keyword evidence="4" id="KW-0238">DNA-binding</keyword>
<evidence type="ECO:0000256" key="3">
    <source>
        <dbReference type="ARBA" id="ARBA00023015"/>
    </source>
</evidence>
<dbReference type="SUPFAM" id="SSF81995">
    <property type="entry name" value="beta-sandwich domain of Sec23/24"/>
    <property type="match status" value="1"/>
</dbReference>
<name>A0A9P6WML7_9ASCO</name>
<dbReference type="InterPro" id="IPR007219">
    <property type="entry name" value="XnlR_reg_dom"/>
</dbReference>
<feature type="compositionally biased region" description="Low complexity" evidence="7">
    <location>
        <begin position="15"/>
        <end position="26"/>
    </location>
</feature>
<dbReference type="GO" id="GO:0008168">
    <property type="term" value="F:methyltransferase activity"/>
    <property type="evidence" value="ECO:0007669"/>
    <property type="project" value="UniProtKB-KW"/>
</dbReference>
<evidence type="ECO:0000256" key="1">
    <source>
        <dbReference type="ARBA" id="ARBA00022723"/>
    </source>
</evidence>
<evidence type="ECO:0000259" key="8">
    <source>
        <dbReference type="PROSITE" id="PS50048"/>
    </source>
</evidence>
<keyword evidence="3" id="KW-0805">Transcription regulation</keyword>
<keyword evidence="6" id="KW-0539">Nucleus</keyword>
<dbReference type="GO" id="GO:0003677">
    <property type="term" value="F:DNA binding"/>
    <property type="evidence" value="ECO:0007669"/>
    <property type="project" value="UniProtKB-KW"/>
</dbReference>
<dbReference type="PROSITE" id="PS50048">
    <property type="entry name" value="ZN2_CY6_FUNGAL_2"/>
    <property type="match status" value="1"/>
</dbReference>
<feature type="compositionally biased region" description="Low complexity" evidence="7">
    <location>
        <begin position="990"/>
        <end position="1005"/>
    </location>
</feature>
<dbReference type="GO" id="GO:0032259">
    <property type="term" value="P:methylation"/>
    <property type="evidence" value="ECO:0007669"/>
    <property type="project" value="UniProtKB-KW"/>
</dbReference>
<evidence type="ECO:0000256" key="5">
    <source>
        <dbReference type="ARBA" id="ARBA00023163"/>
    </source>
</evidence>
<dbReference type="GO" id="GO:0006351">
    <property type="term" value="P:DNA-templated transcription"/>
    <property type="evidence" value="ECO:0007669"/>
    <property type="project" value="InterPro"/>
</dbReference>
<evidence type="ECO:0000256" key="7">
    <source>
        <dbReference type="SAM" id="MobiDB-lite"/>
    </source>
</evidence>
<proteinExistence type="predicted"/>
<evidence type="ECO:0000313" key="9">
    <source>
        <dbReference type="EMBL" id="KAG0689901.1"/>
    </source>
</evidence>
<keyword evidence="2" id="KW-0862">Zinc</keyword>
<feature type="compositionally biased region" description="Polar residues" evidence="7">
    <location>
        <begin position="33"/>
        <end position="42"/>
    </location>
</feature>
<feature type="compositionally biased region" description="Low complexity" evidence="7">
    <location>
        <begin position="179"/>
        <end position="202"/>
    </location>
</feature>
<dbReference type="CDD" id="cd00067">
    <property type="entry name" value="GAL4"/>
    <property type="match status" value="1"/>
</dbReference>